<dbReference type="AlphaFoldDB" id="A0A3A8FS63"/>
<keyword evidence="1" id="KW-0732">Signal</keyword>
<organism evidence="2 3">
    <name type="scientific">Acinetobacter cumulans</name>
    <dbReference type="NCBI Taxonomy" id="2136182"/>
    <lineage>
        <taxon>Bacteria</taxon>
        <taxon>Pseudomonadati</taxon>
        <taxon>Pseudomonadota</taxon>
        <taxon>Gammaproteobacteria</taxon>
        <taxon>Moraxellales</taxon>
        <taxon>Moraxellaceae</taxon>
        <taxon>Acinetobacter</taxon>
    </lineage>
</organism>
<evidence type="ECO:0000313" key="3">
    <source>
        <dbReference type="Proteomes" id="UP000281084"/>
    </source>
</evidence>
<dbReference type="RefSeq" id="WP_120368153.1">
    <property type="nucleotide sequence ID" value="NZ_RAXZ01000028.1"/>
</dbReference>
<accession>A0A3A8FS63</accession>
<dbReference type="Proteomes" id="UP000281084">
    <property type="component" value="Unassembled WGS sequence"/>
</dbReference>
<evidence type="ECO:0008006" key="4">
    <source>
        <dbReference type="Google" id="ProtNLM"/>
    </source>
</evidence>
<gene>
    <name evidence="2" type="ORF">D7V64_14445</name>
</gene>
<proteinExistence type="predicted"/>
<name>A0A3A8FS63_9GAMM</name>
<reference evidence="2 3" key="1">
    <citation type="submission" date="2018-09" db="EMBL/GenBank/DDBJ databases">
        <title>The draft genome of Acinetobacter spp. strains.</title>
        <authorList>
            <person name="Qin J."/>
            <person name="Feng Y."/>
            <person name="Zong Z."/>
        </authorList>
    </citation>
    <scope>NUCLEOTIDE SEQUENCE [LARGE SCALE GENOMIC DNA]</scope>
    <source>
        <strain evidence="2 3">WCHAc060002</strain>
    </source>
</reference>
<evidence type="ECO:0000256" key="1">
    <source>
        <dbReference type="SAM" id="SignalP"/>
    </source>
</evidence>
<dbReference type="Pfam" id="PF09694">
    <property type="entry name" value="Gcw_chp"/>
    <property type="match status" value="1"/>
</dbReference>
<protein>
    <recommendedName>
        <fullName evidence="4">Porin</fullName>
    </recommendedName>
</protein>
<dbReference type="EMBL" id="RAXZ01000028">
    <property type="protein sequence ID" value="RKG49039.1"/>
    <property type="molecule type" value="Genomic_DNA"/>
</dbReference>
<dbReference type="InterPro" id="IPR010239">
    <property type="entry name" value="CHP02001"/>
</dbReference>
<feature type="signal peptide" evidence="1">
    <location>
        <begin position="1"/>
        <end position="23"/>
    </location>
</feature>
<dbReference type="NCBIfam" id="TIGR02001">
    <property type="entry name" value="gcw_chp"/>
    <property type="match status" value="1"/>
</dbReference>
<feature type="chain" id="PRO_5017189640" description="Porin" evidence="1">
    <location>
        <begin position="24"/>
        <end position="256"/>
    </location>
</feature>
<sequence length="256" mass="28345">MPFISLRRALCVALSLYALPTWASEITDAETHAISGSVSIVNKYIYRGGEENDDVTLQGGVQYDHQSGVFAGYWGSMLGYDPTDETQNSGFEHDVYIGYGRQLNDQWSYSSQVTAYIYEGGGSVYNDDRSSKRRTTGIELNNTLNYQDLSLGLGVLLSDVDYGNAGDVYLSAAYQYALPYEVTAKALVAAYIYNDHGDDDFVETRKSFRFNEARLGLSKALGSTGAEVFVEQVWGGKDRMGEKFDNPTLVGLNYNF</sequence>
<evidence type="ECO:0000313" key="2">
    <source>
        <dbReference type="EMBL" id="RKG49039.1"/>
    </source>
</evidence>
<comment type="caution">
    <text evidence="2">The sequence shown here is derived from an EMBL/GenBank/DDBJ whole genome shotgun (WGS) entry which is preliminary data.</text>
</comment>